<evidence type="ECO:0000313" key="3">
    <source>
        <dbReference type="Proteomes" id="UP000029995"/>
    </source>
</evidence>
<reference evidence="2 3" key="1">
    <citation type="submission" date="2014-01" db="EMBL/GenBank/DDBJ databases">
        <title>Genome sequence determination for a cystic fibrosis isolate, Inquilinus limosus.</title>
        <authorList>
            <person name="Pino M."/>
            <person name="Di Conza J."/>
            <person name="Gutkind G."/>
        </authorList>
    </citation>
    <scope>NUCLEOTIDE SEQUENCE [LARGE SCALE GENOMIC DNA]</scope>
    <source>
        <strain evidence="2 3">MP06</strain>
    </source>
</reference>
<comment type="caution">
    <text evidence="2">The sequence shown here is derived from an EMBL/GenBank/DDBJ whole genome shotgun (WGS) entry which is preliminary data.</text>
</comment>
<evidence type="ECO:0000259" key="1">
    <source>
        <dbReference type="Pfam" id="PF06904"/>
    </source>
</evidence>
<dbReference type="InterPro" id="IPR009683">
    <property type="entry name" value="Extensin-like_C"/>
</dbReference>
<organism evidence="2 3">
    <name type="scientific">Inquilinus limosus MP06</name>
    <dbReference type="NCBI Taxonomy" id="1398085"/>
    <lineage>
        <taxon>Bacteria</taxon>
        <taxon>Pseudomonadati</taxon>
        <taxon>Pseudomonadota</taxon>
        <taxon>Alphaproteobacteria</taxon>
        <taxon>Rhodospirillales</taxon>
        <taxon>Rhodospirillaceae</taxon>
        <taxon>Inquilinus</taxon>
    </lineage>
</organism>
<evidence type="ECO:0000313" key="2">
    <source>
        <dbReference type="EMBL" id="KGM31712.1"/>
    </source>
</evidence>
<proteinExistence type="predicted"/>
<dbReference type="RefSeq" id="WP_034845120.1">
    <property type="nucleotide sequence ID" value="NZ_JANX01000452.1"/>
</dbReference>
<sequence length="230" mass="25075">MRRRILLLSALLLAIVAAGLLWRGDIALPDRWNPWALLDLRDPPNLLTGLKLARVKADPALCRAVLATAGMTARPVPDRREAPGCAIENAVAVSRAGVGLDRGFTASCRLAVAFALFERHALQPAAQTAFGEKAAAIEHLGTYACRNIANRDRRSRHATADAIDLAAVRLADGRRISVLQGWAGDGPEARFLHELRDRACRIFDVVLSPDYNAAHKDHLHLDVGWFGTCR</sequence>
<dbReference type="EMBL" id="JANX01000452">
    <property type="protein sequence ID" value="KGM31712.1"/>
    <property type="molecule type" value="Genomic_DNA"/>
</dbReference>
<dbReference type="Pfam" id="PF06904">
    <property type="entry name" value="Extensin-like_C"/>
    <property type="match status" value="1"/>
</dbReference>
<feature type="domain" description="Extensin-like C-terminal" evidence="1">
    <location>
        <begin position="61"/>
        <end position="230"/>
    </location>
</feature>
<accession>A0A0A0D3R3</accession>
<dbReference type="Proteomes" id="UP000029995">
    <property type="component" value="Unassembled WGS sequence"/>
</dbReference>
<gene>
    <name evidence="2" type="ORF">P409_25635</name>
</gene>
<dbReference type="OrthoDB" id="9809788at2"/>
<dbReference type="AlphaFoldDB" id="A0A0A0D3R3"/>
<protein>
    <submittedName>
        <fullName evidence="2">Extensin</fullName>
    </submittedName>
</protein>
<name>A0A0A0D3R3_9PROT</name>